<feature type="domain" description="Fungal lipase-type" evidence="2">
    <location>
        <begin position="184"/>
        <end position="318"/>
    </location>
</feature>
<dbReference type="SUPFAM" id="SSF53474">
    <property type="entry name" value="alpha/beta-Hydrolases"/>
    <property type="match status" value="1"/>
</dbReference>
<dbReference type="PANTHER" id="PTHR46023">
    <property type="entry name" value="LIPASE CLASS 3 PROTEIN-LIKE"/>
    <property type="match status" value="1"/>
</dbReference>
<dbReference type="InterPro" id="IPR002921">
    <property type="entry name" value="Fungal_lipase-type"/>
</dbReference>
<evidence type="ECO:0000256" key="1">
    <source>
        <dbReference type="SAM" id="MobiDB-lite"/>
    </source>
</evidence>
<reference evidence="3 5" key="1">
    <citation type="journal article" date="2018" name="Plant J.">
        <title>Genome sequences of Chlorella sorokiniana UTEX 1602 and Micractinium conductrix SAG 241.80: implications to maltose excretion by a green alga.</title>
        <authorList>
            <person name="Arriola M.B."/>
            <person name="Velmurugan N."/>
            <person name="Zhang Y."/>
            <person name="Plunkett M.H."/>
            <person name="Hondzo H."/>
            <person name="Barney B.M."/>
        </authorList>
    </citation>
    <scope>NUCLEOTIDE SEQUENCE [LARGE SCALE GENOMIC DNA]</scope>
    <source>
        <strain evidence="3">1602</strain>
        <strain evidence="5">UTEX 1602</strain>
    </source>
</reference>
<evidence type="ECO:0000313" key="3">
    <source>
        <dbReference type="EMBL" id="PRW61274.1"/>
    </source>
</evidence>
<dbReference type="EMBL" id="LHPG02000001">
    <property type="protein sequence ID" value="PRW61275.1"/>
    <property type="molecule type" value="Genomic_DNA"/>
</dbReference>
<feature type="region of interest" description="Disordered" evidence="1">
    <location>
        <begin position="387"/>
        <end position="435"/>
    </location>
</feature>
<proteinExistence type="predicted"/>
<dbReference type="PANTHER" id="PTHR46023:SF6">
    <property type="entry name" value="LIPASE CLASS 3 FAMILY PROTEIN"/>
    <property type="match status" value="1"/>
</dbReference>
<feature type="region of interest" description="Disordered" evidence="1">
    <location>
        <begin position="509"/>
        <end position="568"/>
    </location>
</feature>
<dbReference type="EMBL" id="LHPG02000001">
    <property type="protein sequence ID" value="PRW61274.1"/>
    <property type="molecule type" value="Genomic_DNA"/>
</dbReference>
<dbReference type="Gene3D" id="3.40.50.1820">
    <property type="entry name" value="alpha/beta hydrolase"/>
    <property type="match status" value="1"/>
</dbReference>
<reference evidence="3" key="2">
    <citation type="submission" date="2018-02" db="EMBL/GenBank/DDBJ databases">
        <authorList>
            <person name="Cohen D.B."/>
            <person name="Kent A.D."/>
        </authorList>
    </citation>
    <scope>NUCLEOTIDE SEQUENCE</scope>
    <source>
        <strain evidence="3">1602</strain>
    </source>
</reference>
<feature type="region of interest" description="Disordered" evidence="1">
    <location>
        <begin position="738"/>
        <end position="786"/>
    </location>
</feature>
<evidence type="ECO:0000259" key="2">
    <source>
        <dbReference type="Pfam" id="PF01764"/>
    </source>
</evidence>
<feature type="compositionally biased region" description="Basic and acidic residues" evidence="1">
    <location>
        <begin position="601"/>
        <end position="614"/>
    </location>
</feature>
<dbReference type="CDD" id="cd00519">
    <property type="entry name" value="Lipase_3"/>
    <property type="match status" value="1"/>
</dbReference>
<keyword evidence="5" id="KW-1185">Reference proteome</keyword>
<dbReference type="GO" id="GO:0006629">
    <property type="term" value="P:lipid metabolic process"/>
    <property type="evidence" value="ECO:0007669"/>
    <property type="project" value="InterPro"/>
</dbReference>
<feature type="compositionally biased region" description="Low complexity" evidence="1">
    <location>
        <begin position="416"/>
        <end position="434"/>
    </location>
</feature>
<gene>
    <name evidence="3" type="ORF">C2E21_0385</name>
</gene>
<feature type="compositionally biased region" description="Low complexity" evidence="1">
    <location>
        <begin position="757"/>
        <end position="782"/>
    </location>
</feature>
<feature type="region of interest" description="Disordered" evidence="1">
    <location>
        <begin position="601"/>
        <end position="640"/>
    </location>
</feature>
<feature type="compositionally biased region" description="Low complexity" evidence="1">
    <location>
        <begin position="623"/>
        <end position="632"/>
    </location>
</feature>
<dbReference type="Pfam" id="PF01764">
    <property type="entry name" value="Lipase_3"/>
    <property type="match status" value="1"/>
</dbReference>
<dbReference type="Proteomes" id="UP000239899">
    <property type="component" value="Unassembled WGS sequence"/>
</dbReference>
<feature type="region of interest" description="Disordered" evidence="1">
    <location>
        <begin position="680"/>
        <end position="712"/>
    </location>
</feature>
<evidence type="ECO:0000313" key="4">
    <source>
        <dbReference type="EMBL" id="PRW61275.1"/>
    </source>
</evidence>
<dbReference type="AlphaFoldDB" id="A0A2P6U4N7"/>
<evidence type="ECO:0000313" key="5">
    <source>
        <dbReference type="Proteomes" id="UP000239899"/>
    </source>
</evidence>
<feature type="compositionally biased region" description="Low complexity" evidence="1">
    <location>
        <begin position="685"/>
        <end position="695"/>
    </location>
</feature>
<name>A0A2P6U4N7_CHLSO</name>
<sequence length="892" mass="93861">MSLSLAAAGGTALALYAWRRRSGGGDSGLCGAEEPHLMDRHFATAHRAPNSFMEDMYFFTEGMRYMWGDILARWRTVDLLIGLAYLCRKDPEEHPLSDIAAQGRLFGADLAPEQWPAALNELGELERLFRYCSGLRERRPVPQRQYFKDVLGIADEDLLVQELRAGVLKPSHVLIRDHQLRAIVLAVRGTHSFKDMFTSLTGASKPHHLVDANGVVLGWSHFGMLAAARWIKGQTCTRLEQALAESPGYRLVIVGHSLGAGAAALLTMMLREVGGPFAEARCVAVACPSCMTLELAQSCSEYVTSVMHGCDVIPTICPATADALREEMTRSSWWQEFRADVRASGLVRAVESGLRGVGSATWTATSWTTSKLAACYQHGPSFAAAPGLRRRPALKRRNSDDNLKASAAAEEEGTAEDALPLSSSAPAGSGQGLAEAATAMRDLRGGGDESGVAAAAVRHVRWGATHVAGRGAAVLSSAASGTSTVLRSTSGLLRRMWGSGAGTYAAVGSGEDAAEDEADGGSPNSTAARAATGAPSEMDIDAEEGAVAQGAEGEEVEAAGPGPSSGTDVQRVRAELELESGGSLEEEAHLRMHEVEQAVHDAEAEEAASGRDDSTVPAVIRPGSYGSSGSSGTPSKQDARWRRQMYPAGRIMHLVPARLVPGTAAFVAAAAAASSTSADAEHGMQPAAPAGLAGSSLGGSSGSQRQQGRHAAKLSISDLMAGEGLLGRLASVGGCDGAAGSQDLQQPPAGTSPAQEVGSQQVGQQPAAQQQQEQQQQQQPAEASEEMVLLDSVPQQAYARIKLCRTVLRDHIIPAYLPALQNADRYKSTLSDTRFGGFGSVQPLAIEQLQAEVAKLQAIGVRFLDIKQEVGLALILEGLCRLVHAPTNPTCH</sequence>
<accession>A0A2P6U4N7</accession>
<organism evidence="3 5">
    <name type="scientific">Chlorella sorokiniana</name>
    <name type="common">Freshwater green alga</name>
    <dbReference type="NCBI Taxonomy" id="3076"/>
    <lineage>
        <taxon>Eukaryota</taxon>
        <taxon>Viridiplantae</taxon>
        <taxon>Chlorophyta</taxon>
        <taxon>core chlorophytes</taxon>
        <taxon>Trebouxiophyceae</taxon>
        <taxon>Chlorellales</taxon>
        <taxon>Chlorellaceae</taxon>
        <taxon>Chlorella clade</taxon>
        <taxon>Chlorella</taxon>
    </lineage>
</organism>
<dbReference type="InterPro" id="IPR029058">
    <property type="entry name" value="AB_hydrolase_fold"/>
</dbReference>
<comment type="caution">
    <text evidence="3">The sequence shown here is derived from an EMBL/GenBank/DDBJ whole genome shotgun (WGS) entry which is preliminary data.</text>
</comment>
<protein>
    <submittedName>
        <fullName evidence="3">Sn1-specific diacylglycerol lipase alpha isoform A</fullName>
    </submittedName>
    <submittedName>
        <fullName evidence="4">Sn1-specific diacylglycerol lipase alpha isoform B</fullName>
    </submittedName>
</protein>
<dbReference type="OrthoDB" id="438440at2759"/>
<feature type="compositionally biased region" description="Polar residues" evidence="1">
    <location>
        <begin position="742"/>
        <end position="754"/>
    </location>
</feature>